<evidence type="ECO:0000313" key="2">
    <source>
        <dbReference type="Proteomes" id="UP000233249"/>
    </source>
</evidence>
<gene>
    <name evidence="1" type="ORF">CXB45_08245</name>
</gene>
<sequence length="124" mass="14036">MTARPVKVHDLLSGRADAPGVRVLVDRFWPRGVAKTDLAYDLWLGGAAPSTELRRWFGHAPRRFEEFRRRYEEELNAGNDDVTQLRGLADEGDVALLFAARDHRHNHAVVLARWLASRGGHTVK</sequence>
<dbReference type="STRING" id="1121365.GCA_000375365_01297"/>
<accession>A0A2N0X677</accession>
<dbReference type="PANTHER" id="PTHR36849">
    <property type="entry name" value="CYTOPLASMIC PROTEIN-RELATED"/>
    <property type="match status" value="1"/>
</dbReference>
<dbReference type="PANTHER" id="PTHR36849:SF1">
    <property type="entry name" value="CYTOPLASMIC PROTEIN"/>
    <property type="match status" value="1"/>
</dbReference>
<dbReference type="OrthoDB" id="9790745at2"/>
<dbReference type="RefSeq" id="WP_101174004.1">
    <property type="nucleotide sequence ID" value="NZ_JAKRKB010000003.1"/>
</dbReference>
<dbReference type="AlphaFoldDB" id="A0A2N0X677"/>
<protein>
    <submittedName>
        <fullName evidence="1">DUF488 domain-containing protein</fullName>
    </submittedName>
</protein>
<organism evidence="1 2">
    <name type="scientific">Corynebacterium mastitidis</name>
    <dbReference type="NCBI Taxonomy" id="161890"/>
    <lineage>
        <taxon>Bacteria</taxon>
        <taxon>Bacillati</taxon>
        <taxon>Actinomycetota</taxon>
        <taxon>Actinomycetes</taxon>
        <taxon>Mycobacteriales</taxon>
        <taxon>Corynebacteriaceae</taxon>
        <taxon>Corynebacterium</taxon>
    </lineage>
</organism>
<evidence type="ECO:0000313" key="1">
    <source>
        <dbReference type="EMBL" id="PKF68190.1"/>
    </source>
</evidence>
<reference evidence="1 2" key="1">
    <citation type="submission" date="2017-12" db="EMBL/GenBank/DDBJ databases">
        <title>Corynebacterium mastitidis 16-1433 Genome.</title>
        <authorList>
            <person name="Gulvik C.A."/>
        </authorList>
    </citation>
    <scope>NUCLEOTIDE SEQUENCE [LARGE SCALE GENOMIC DNA]</scope>
    <source>
        <strain evidence="1 2">16-1433</strain>
    </source>
</reference>
<dbReference type="Pfam" id="PF22752">
    <property type="entry name" value="DUF488-N3i"/>
    <property type="match status" value="1"/>
</dbReference>
<proteinExistence type="predicted"/>
<dbReference type="Proteomes" id="UP000233249">
    <property type="component" value="Unassembled WGS sequence"/>
</dbReference>
<name>A0A2N0X677_9CORY</name>
<dbReference type="InterPro" id="IPR052552">
    <property type="entry name" value="YeaO-like"/>
</dbReference>
<comment type="caution">
    <text evidence="1">The sequence shown here is derived from an EMBL/GenBank/DDBJ whole genome shotgun (WGS) entry which is preliminary data.</text>
</comment>
<dbReference type="EMBL" id="PJAF01000024">
    <property type="protein sequence ID" value="PKF68190.1"/>
    <property type="molecule type" value="Genomic_DNA"/>
</dbReference>